<dbReference type="InterPro" id="IPR039448">
    <property type="entry name" value="Beta_helix"/>
</dbReference>
<organism evidence="2">
    <name type="scientific">Guillardia theta</name>
    <name type="common">Cryptophyte</name>
    <name type="synonym">Cryptomonas phi</name>
    <dbReference type="NCBI Taxonomy" id="55529"/>
    <lineage>
        <taxon>Eukaryota</taxon>
        <taxon>Cryptophyceae</taxon>
        <taxon>Pyrenomonadales</taxon>
        <taxon>Geminigeraceae</taxon>
        <taxon>Guillardia</taxon>
    </lineage>
</organism>
<proteinExistence type="predicted"/>
<evidence type="ECO:0000313" key="2">
    <source>
        <dbReference type="EMBL" id="CAE2319616.1"/>
    </source>
</evidence>
<reference evidence="2" key="1">
    <citation type="submission" date="2021-01" db="EMBL/GenBank/DDBJ databases">
        <authorList>
            <person name="Corre E."/>
            <person name="Pelletier E."/>
            <person name="Niang G."/>
            <person name="Scheremetjew M."/>
            <person name="Finn R."/>
            <person name="Kale V."/>
            <person name="Holt S."/>
            <person name="Cochrane G."/>
            <person name="Meng A."/>
            <person name="Brown T."/>
            <person name="Cohen L."/>
        </authorList>
    </citation>
    <scope>NUCLEOTIDE SEQUENCE</scope>
    <source>
        <strain evidence="2">CCMP 2712</strain>
    </source>
</reference>
<accession>A0A7S4U5U4</accession>
<dbReference type="EMBL" id="HBKN01033871">
    <property type="protein sequence ID" value="CAE2319616.1"/>
    <property type="molecule type" value="Transcribed_RNA"/>
</dbReference>
<protein>
    <recommendedName>
        <fullName evidence="1">Right handed beta helix domain-containing protein</fullName>
    </recommendedName>
</protein>
<dbReference type="Pfam" id="PF13229">
    <property type="entry name" value="Beta_helix"/>
    <property type="match status" value="1"/>
</dbReference>
<dbReference type="AlphaFoldDB" id="A0A7S4U5U4"/>
<evidence type="ECO:0000259" key="1">
    <source>
        <dbReference type="Pfam" id="PF13229"/>
    </source>
</evidence>
<name>A0A7S4U5U4_GUITH</name>
<sequence>MGSMTHFTKGHATLSLEANIKRKLKSKNAVARDVEVVVPDDTNVVEAFSFVGNERRIVLMKPGYYQVDSFKPTRNPASRVDVVEPILVDGCAFVSPHEDVSRQPARWKQSDESTRRGLEERPESVVIEGQFFMTERSNGNFYSIRFQGSTDSIPSNGKEDCDDDSSIMLLIRGGPWKFERCDMKSSEGCICSITQNSTVEFISCKFGSTHSSDSQYSNAIATYERSLLIVKDCVFRDASLAAIKVSGASKSKIMESGFENNCFSVGMFMQAFVHIERCAFFRTSSSIFVLDSDWTAGDPQERQGSSMKVLDCIFDDLPWTQTQRPISFSERNNRLLLLRRRNGIWGEGGRLEDRECFTPTSSSRKKWVLMGPNMTAPPAGLPIGGMETWVPYGSIESLTEDVPNFSPEGTVNSWLEALAEAGNLDGVSKNFTLLRDLLNSTGALGLLGHGFIDPPLVGFPPEFLRKFPQLRAAIEQQQLAAAREGTHIYQGLFNGPSRIKALENLRMELQLSDQILDESLATSKELLQLFSNLTSAA</sequence>
<feature type="domain" description="Right handed beta helix" evidence="1">
    <location>
        <begin position="176"/>
        <end position="293"/>
    </location>
</feature>
<gene>
    <name evidence="2" type="ORF">GTHE00462_LOCUS26398</name>
</gene>